<dbReference type="EMBL" id="CAMGYJ010000011">
    <property type="protein sequence ID" value="CAI0627035.1"/>
    <property type="molecule type" value="Genomic_DNA"/>
</dbReference>
<comment type="caution">
    <text evidence="1">The sequence shown here is derived from an EMBL/GenBank/DDBJ whole genome shotgun (WGS) entry which is preliminary data.</text>
</comment>
<accession>A0AAV0S2M5</accession>
<name>A0AAV0S2M5_9ROSI</name>
<reference evidence="1" key="1">
    <citation type="submission" date="2022-08" db="EMBL/GenBank/DDBJ databases">
        <authorList>
            <person name="Gutierrez-Valencia J."/>
        </authorList>
    </citation>
    <scope>NUCLEOTIDE SEQUENCE</scope>
</reference>
<evidence type="ECO:0000313" key="2">
    <source>
        <dbReference type="Proteomes" id="UP001154282"/>
    </source>
</evidence>
<protein>
    <submittedName>
        <fullName evidence="1">Uncharacterized protein</fullName>
    </submittedName>
</protein>
<proteinExistence type="predicted"/>
<dbReference type="Proteomes" id="UP001154282">
    <property type="component" value="Unassembled WGS sequence"/>
</dbReference>
<organism evidence="1 2">
    <name type="scientific">Linum tenue</name>
    <dbReference type="NCBI Taxonomy" id="586396"/>
    <lineage>
        <taxon>Eukaryota</taxon>
        <taxon>Viridiplantae</taxon>
        <taxon>Streptophyta</taxon>
        <taxon>Embryophyta</taxon>
        <taxon>Tracheophyta</taxon>
        <taxon>Spermatophyta</taxon>
        <taxon>Magnoliopsida</taxon>
        <taxon>eudicotyledons</taxon>
        <taxon>Gunneridae</taxon>
        <taxon>Pentapetalae</taxon>
        <taxon>rosids</taxon>
        <taxon>fabids</taxon>
        <taxon>Malpighiales</taxon>
        <taxon>Linaceae</taxon>
        <taxon>Linum</taxon>
    </lineage>
</organism>
<evidence type="ECO:0000313" key="1">
    <source>
        <dbReference type="EMBL" id="CAI0627035.1"/>
    </source>
</evidence>
<gene>
    <name evidence="1" type="ORF">LITE_LOCUS51126</name>
</gene>
<sequence>MVVQWVEVSQQWWMYKEVNHLSHNLRSWHIESIYFCQPPCNDFHKGSFEIDSCN</sequence>
<keyword evidence="2" id="KW-1185">Reference proteome</keyword>
<dbReference type="AlphaFoldDB" id="A0AAV0S2M5"/>